<gene>
    <name evidence="3" type="ORF">MATL_G00181320</name>
</gene>
<keyword evidence="1" id="KW-0880">Kelch repeat</keyword>
<evidence type="ECO:0000256" key="2">
    <source>
        <dbReference type="ARBA" id="ARBA00022737"/>
    </source>
</evidence>
<keyword evidence="2" id="KW-0677">Repeat</keyword>
<keyword evidence="4" id="KW-1185">Reference proteome</keyword>
<dbReference type="SUPFAM" id="SSF117281">
    <property type="entry name" value="Kelch motif"/>
    <property type="match status" value="1"/>
</dbReference>
<dbReference type="Pfam" id="PF24681">
    <property type="entry name" value="Kelch_KLHDC2_KLHL20_DRC7"/>
    <property type="match status" value="1"/>
</dbReference>
<reference evidence="3" key="1">
    <citation type="submission" date="2021-01" db="EMBL/GenBank/DDBJ databases">
        <authorList>
            <person name="Zahm M."/>
            <person name="Roques C."/>
            <person name="Cabau C."/>
            <person name="Klopp C."/>
            <person name="Donnadieu C."/>
            <person name="Jouanno E."/>
            <person name="Lampietro C."/>
            <person name="Louis A."/>
            <person name="Herpin A."/>
            <person name="Echchiki A."/>
            <person name="Berthelot C."/>
            <person name="Parey E."/>
            <person name="Roest-Crollius H."/>
            <person name="Braasch I."/>
            <person name="Postlethwait J."/>
            <person name="Bobe J."/>
            <person name="Montfort J."/>
            <person name="Bouchez O."/>
            <person name="Begum T."/>
            <person name="Mejri S."/>
            <person name="Adams A."/>
            <person name="Chen W.-J."/>
            <person name="Guiguen Y."/>
        </authorList>
    </citation>
    <scope>NUCLEOTIDE SEQUENCE</scope>
    <source>
        <strain evidence="3">YG-15Mar2019-1</strain>
        <tissue evidence="3">Brain</tissue>
    </source>
</reference>
<evidence type="ECO:0000256" key="1">
    <source>
        <dbReference type="ARBA" id="ARBA00022441"/>
    </source>
</evidence>
<dbReference type="PANTHER" id="PTHR46376">
    <property type="entry name" value="LEUCINE-ZIPPER-LIKE TRANSCRIPTIONAL REGULATOR 1"/>
    <property type="match status" value="1"/>
</dbReference>
<dbReference type="Gene3D" id="2.120.10.80">
    <property type="entry name" value="Kelch-type beta propeller"/>
    <property type="match status" value="2"/>
</dbReference>
<sequence>MSRRNGPCLWTPIPPSGPAPCDRYKHSCCAHRDSIYLLGGRGKNLMNDFWKYNVVCNEWVELDCSCDEAPEEVEEHTMVTYQGLLYVFGGMIDSGYSGRKTPLWLYDTDKERWLNWEGRSTSSQSVAPVNRKGHSAVVFEPAMYIYGGYIDMKGSSQEFWRFDFDTRAWSMLAPVQAEAGPGPRHGHSAMTHQDCMYLFGGLMGLREQSDFWRWSFSSCSWSSIKSLSGPSKLVGHSAVGYRDNMLVFGGGGTQTSPRNSLWRFSFAAQGWERLATLTGNSPPCKIHHCSTGLGPSYQPQVSTHSPLGEGHLDRHRHIGTKLRPFKNKCFPSEGGIELETFCIENERNSSEHSGSCNGQAGSKARGKQPALRGTCLTFENQEAFSKGWNCDSDSGTEESMALHLPDLLLVLGGRPLGGHPGISVWQLTLTDL</sequence>
<accession>A0A9D3PRK0</accession>
<dbReference type="AlphaFoldDB" id="A0A9D3PRK0"/>
<dbReference type="Proteomes" id="UP001046870">
    <property type="component" value="Chromosome 15"/>
</dbReference>
<dbReference type="InterPro" id="IPR051568">
    <property type="entry name" value="LZTR1/Attractin"/>
</dbReference>
<evidence type="ECO:0000313" key="3">
    <source>
        <dbReference type="EMBL" id="KAG7463870.1"/>
    </source>
</evidence>
<dbReference type="PANTHER" id="PTHR46376:SF1">
    <property type="entry name" value="LEUCINE-ZIPPER-LIKE TRANSCRIPTIONAL REGULATOR 1"/>
    <property type="match status" value="1"/>
</dbReference>
<name>A0A9D3PRK0_MEGAT</name>
<dbReference type="OrthoDB" id="432528at2759"/>
<evidence type="ECO:0000313" key="4">
    <source>
        <dbReference type="Proteomes" id="UP001046870"/>
    </source>
</evidence>
<comment type="caution">
    <text evidence="3">The sequence shown here is derived from an EMBL/GenBank/DDBJ whole genome shotgun (WGS) entry which is preliminary data.</text>
</comment>
<proteinExistence type="predicted"/>
<dbReference type="EMBL" id="JAFDVH010000015">
    <property type="protein sequence ID" value="KAG7463870.1"/>
    <property type="molecule type" value="Genomic_DNA"/>
</dbReference>
<protein>
    <submittedName>
        <fullName evidence="3">Uncharacterized protein</fullName>
    </submittedName>
</protein>
<dbReference type="InterPro" id="IPR015915">
    <property type="entry name" value="Kelch-typ_b-propeller"/>
</dbReference>
<organism evidence="3 4">
    <name type="scientific">Megalops atlanticus</name>
    <name type="common">Tarpon</name>
    <name type="synonym">Clupea gigantea</name>
    <dbReference type="NCBI Taxonomy" id="7932"/>
    <lineage>
        <taxon>Eukaryota</taxon>
        <taxon>Metazoa</taxon>
        <taxon>Chordata</taxon>
        <taxon>Craniata</taxon>
        <taxon>Vertebrata</taxon>
        <taxon>Euteleostomi</taxon>
        <taxon>Actinopterygii</taxon>
        <taxon>Neopterygii</taxon>
        <taxon>Teleostei</taxon>
        <taxon>Elopiformes</taxon>
        <taxon>Megalopidae</taxon>
        <taxon>Megalops</taxon>
    </lineage>
</organism>
<dbReference type="GO" id="GO:0005794">
    <property type="term" value="C:Golgi apparatus"/>
    <property type="evidence" value="ECO:0007669"/>
    <property type="project" value="TreeGrafter"/>
</dbReference>